<evidence type="ECO:0000256" key="1">
    <source>
        <dbReference type="ARBA" id="ARBA00022670"/>
    </source>
</evidence>
<evidence type="ECO:0000256" key="3">
    <source>
        <dbReference type="ARBA" id="ARBA00022801"/>
    </source>
</evidence>
<dbReference type="AlphaFoldDB" id="M1YWA2"/>
<keyword evidence="8" id="KW-0812">Transmembrane</keyword>
<evidence type="ECO:0000313" key="11">
    <source>
        <dbReference type="EMBL" id="CCQ89574.1"/>
    </source>
</evidence>
<evidence type="ECO:0000259" key="9">
    <source>
        <dbReference type="Pfam" id="PF01435"/>
    </source>
</evidence>
<keyword evidence="3 6" id="KW-0378">Hydrolase</keyword>
<keyword evidence="8" id="KW-1133">Transmembrane helix</keyword>
<organism evidence="11 12">
    <name type="scientific">Nitrospina gracilis (strain 3/211)</name>
    <dbReference type="NCBI Taxonomy" id="1266370"/>
    <lineage>
        <taxon>Bacteria</taxon>
        <taxon>Pseudomonadati</taxon>
        <taxon>Nitrospinota/Tectimicrobiota group</taxon>
        <taxon>Nitrospinota</taxon>
        <taxon>Nitrospinia</taxon>
        <taxon>Nitrospinales</taxon>
        <taxon>Nitrospinaceae</taxon>
        <taxon>Nitrospina</taxon>
    </lineage>
</organism>
<dbReference type="PANTHER" id="PTHR22726:SF1">
    <property type="entry name" value="METALLOENDOPEPTIDASE OMA1, MITOCHONDRIAL"/>
    <property type="match status" value="1"/>
</dbReference>
<dbReference type="EMBL" id="CAQJ01000015">
    <property type="protein sequence ID" value="CCQ89574.1"/>
    <property type="molecule type" value="Genomic_DNA"/>
</dbReference>
<protein>
    <submittedName>
        <fullName evidence="11">Putative Peptidase, family M48</fullName>
    </submittedName>
</protein>
<keyword evidence="5 6" id="KW-0482">Metalloprotease</keyword>
<dbReference type="InterPro" id="IPR001915">
    <property type="entry name" value="Peptidase_M48"/>
</dbReference>
<dbReference type="OrthoDB" id="9810445at2"/>
<evidence type="ECO:0000256" key="8">
    <source>
        <dbReference type="SAM" id="Phobius"/>
    </source>
</evidence>
<feature type="region of interest" description="Disordered" evidence="7">
    <location>
        <begin position="376"/>
        <end position="397"/>
    </location>
</feature>
<proteinExistence type="inferred from homology"/>
<dbReference type="HOGENOM" id="CLU_029002_0_2_0"/>
<comment type="similarity">
    <text evidence="6">Belongs to the peptidase M48 family.</text>
</comment>
<dbReference type="InterPro" id="IPR051156">
    <property type="entry name" value="Mito/Outer_Membr_Metalloprot"/>
</dbReference>
<comment type="caution">
    <text evidence="11">The sequence shown here is derived from an EMBL/GenBank/DDBJ whole genome shotgun (WGS) entry which is preliminary data.</text>
</comment>
<dbReference type="Pfam" id="PF23368">
    <property type="entry name" value="DUF7092"/>
    <property type="match status" value="1"/>
</dbReference>
<dbReference type="CDD" id="cd07332">
    <property type="entry name" value="M48C_Oma1_like"/>
    <property type="match status" value="1"/>
</dbReference>
<feature type="transmembrane region" description="Helical" evidence="8">
    <location>
        <begin position="112"/>
        <end position="132"/>
    </location>
</feature>
<sequence>MAANLGVFRAWYFDGRTANKHPVLICATAQSLTLRLKSGEAIEWPYPQIRLSPSGKGKSGVHLERTTGDPVQSVTEQLLVEDPTFLDRVEAIAPDALGSFWSRPKHASSRRILLWLAVVAIPFLLYGVWTLFIPAMADRVAENVPVEWEVKLGDTVHESLFRGSPPTAVGVQKKMLDAITQRLLATVPDQPYDFRVSIHPSNQINALALPGGIVVVFQGLVNQTESPEELAGVLAHEFQHVLRRHSTRGIIRQLASGMFLSMMVGDANGVMSGVLQTAGELDSLRFSRSMETEADREGMKMMVAARIDPQGMVRVFEKLEKEEKKLLAVVQSEEGEVPEWMQYLSTHPAAGNRVKMLEKMSGNADVSPEPIRLEADWNTLHKKSTTTPQRETRNSKP</sequence>
<keyword evidence="2" id="KW-0479">Metal-binding</keyword>
<dbReference type="PANTHER" id="PTHR22726">
    <property type="entry name" value="METALLOENDOPEPTIDASE OMA1"/>
    <property type="match status" value="1"/>
</dbReference>
<dbReference type="InParanoid" id="M1YWA2"/>
<evidence type="ECO:0000256" key="7">
    <source>
        <dbReference type="SAM" id="MobiDB-lite"/>
    </source>
</evidence>
<dbReference type="Pfam" id="PF01435">
    <property type="entry name" value="Peptidase_M48"/>
    <property type="match status" value="1"/>
</dbReference>
<evidence type="ECO:0000256" key="2">
    <source>
        <dbReference type="ARBA" id="ARBA00022723"/>
    </source>
</evidence>
<feature type="domain" description="Peptidase M48" evidence="9">
    <location>
        <begin position="181"/>
        <end position="360"/>
    </location>
</feature>
<keyword evidence="4 6" id="KW-0862">Zinc</keyword>
<dbReference type="GO" id="GO:0016020">
    <property type="term" value="C:membrane"/>
    <property type="evidence" value="ECO:0007669"/>
    <property type="project" value="TreeGrafter"/>
</dbReference>
<keyword evidence="8" id="KW-0472">Membrane</keyword>
<dbReference type="RefSeq" id="WP_005006152.1">
    <property type="nucleotide sequence ID" value="NZ_HG422173.1"/>
</dbReference>
<accession>M1YWA2</accession>
<evidence type="ECO:0000256" key="6">
    <source>
        <dbReference type="RuleBase" id="RU003983"/>
    </source>
</evidence>
<comment type="cofactor">
    <cofactor evidence="6">
        <name>Zn(2+)</name>
        <dbReference type="ChEBI" id="CHEBI:29105"/>
    </cofactor>
    <text evidence="6">Binds 1 zinc ion per subunit.</text>
</comment>
<dbReference type="Gene3D" id="3.30.2010.10">
    <property type="entry name" value="Metalloproteases ('zincins'), catalytic domain"/>
    <property type="match status" value="1"/>
</dbReference>
<dbReference type="Proteomes" id="UP000011704">
    <property type="component" value="Unassembled WGS sequence"/>
</dbReference>
<evidence type="ECO:0000313" key="12">
    <source>
        <dbReference type="Proteomes" id="UP000011704"/>
    </source>
</evidence>
<gene>
    <name evidence="11" type="ORF">NITGR_130040</name>
</gene>
<keyword evidence="12" id="KW-1185">Reference proteome</keyword>
<name>M1YWA2_NITG3</name>
<dbReference type="GO" id="GO:0046872">
    <property type="term" value="F:metal ion binding"/>
    <property type="evidence" value="ECO:0007669"/>
    <property type="project" value="UniProtKB-KW"/>
</dbReference>
<dbReference type="InterPro" id="IPR055518">
    <property type="entry name" value="DUF7092"/>
</dbReference>
<evidence type="ECO:0000256" key="4">
    <source>
        <dbReference type="ARBA" id="ARBA00022833"/>
    </source>
</evidence>
<dbReference type="GO" id="GO:0004222">
    <property type="term" value="F:metalloendopeptidase activity"/>
    <property type="evidence" value="ECO:0007669"/>
    <property type="project" value="InterPro"/>
</dbReference>
<reference evidence="11 12" key="1">
    <citation type="journal article" date="2013" name="Front. Microbiol.">
        <title>The genome of Nitrospina gracilis illuminates the metabolism and evolution of the major marine nitrite oxidizer.</title>
        <authorList>
            <person name="Luecker S."/>
            <person name="Nowka B."/>
            <person name="Rattei T."/>
            <person name="Spieck E."/>
            <person name="and Daims H."/>
        </authorList>
    </citation>
    <scope>NUCLEOTIDE SEQUENCE [LARGE SCALE GENOMIC DNA]</scope>
    <source>
        <strain evidence="11 12">3/211</strain>
    </source>
</reference>
<dbReference type="STRING" id="1266370.NITGR_130040"/>
<dbReference type="GO" id="GO:0051603">
    <property type="term" value="P:proteolysis involved in protein catabolic process"/>
    <property type="evidence" value="ECO:0007669"/>
    <property type="project" value="TreeGrafter"/>
</dbReference>
<evidence type="ECO:0000256" key="5">
    <source>
        <dbReference type="ARBA" id="ARBA00023049"/>
    </source>
</evidence>
<feature type="domain" description="DUF7092" evidence="10">
    <location>
        <begin position="8"/>
        <end position="57"/>
    </location>
</feature>
<evidence type="ECO:0000259" key="10">
    <source>
        <dbReference type="Pfam" id="PF23368"/>
    </source>
</evidence>
<dbReference type="FunCoup" id="M1YWA2">
    <property type="interactions" value="81"/>
</dbReference>
<keyword evidence="1 6" id="KW-0645">Protease</keyword>